<evidence type="ECO:0000313" key="1">
    <source>
        <dbReference type="EMBL" id="KKN60380.1"/>
    </source>
</evidence>
<accession>A0A0F9RVA6</accession>
<reference evidence="1" key="1">
    <citation type="journal article" date="2015" name="Nature">
        <title>Complex archaea that bridge the gap between prokaryotes and eukaryotes.</title>
        <authorList>
            <person name="Spang A."/>
            <person name="Saw J.H."/>
            <person name="Jorgensen S.L."/>
            <person name="Zaremba-Niedzwiedzka K."/>
            <person name="Martijn J."/>
            <person name="Lind A.E."/>
            <person name="van Eijk R."/>
            <person name="Schleper C."/>
            <person name="Guy L."/>
            <person name="Ettema T.J."/>
        </authorList>
    </citation>
    <scope>NUCLEOTIDE SEQUENCE</scope>
</reference>
<dbReference type="EMBL" id="LAZR01000697">
    <property type="protein sequence ID" value="KKN60380.1"/>
    <property type="molecule type" value="Genomic_DNA"/>
</dbReference>
<gene>
    <name evidence="1" type="ORF">LCGC14_0532140</name>
</gene>
<dbReference type="AlphaFoldDB" id="A0A0F9RVA6"/>
<sequence length="225" mass="24404">MYETARVEPRIERSQTGVTYTDEPALPRATLDGAQFTTDWYMNHLLQGNVKMCNIGSASDPVTSAGAWVNTTPDIHMQIPSGTVVIPVSLELNIDLTIDDTDLELVVAFSNSLDTTDSATGVTVYNMKNDLPARSNVAVGYTATITAMSGRYQELWRAHGVFGATAVAAQNEEGRMPDRVSFDARRDDPTACIVGASELSVHVAKGAFTFFGRLVWIELNANKAI</sequence>
<organism evidence="1">
    <name type="scientific">marine sediment metagenome</name>
    <dbReference type="NCBI Taxonomy" id="412755"/>
    <lineage>
        <taxon>unclassified sequences</taxon>
        <taxon>metagenomes</taxon>
        <taxon>ecological metagenomes</taxon>
    </lineage>
</organism>
<protein>
    <submittedName>
        <fullName evidence="1">Uncharacterized protein</fullName>
    </submittedName>
</protein>
<comment type="caution">
    <text evidence="1">The sequence shown here is derived from an EMBL/GenBank/DDBJ whole genome shotgun (WGS) entry which is preliminary data.</text>
</comment>
<proteinExistence type="predicted"/>
<name>A0A0F9RVA6_9ZZZZ</name>